<dbReference type="SUPFAM" id="SSF160945">
    <property type="entry name" value="PH0156-like"/>
    <property type="match status" value="1"/>
</dbReference>
<dbReference type="InterPro" id="IPR024508">
    <property type="entry name" value="DUF3226"/>
</dbReference>
<sequence length="251" mass="28521">MKSVVLCEGPDDLWFIAYYLYKCAGWDRCRQPKEMWRNYEIGLLNPKQQVEYLQKGNDGTAIWAVGGKDNFQRPISTLFDKFISNFPFDPIESIVIVRDRDNDTIEIALSQIQKWFPFELKLANKQTVKYETEIDGYEVKVLITPVVIPFFEEGAIETILMNAIAEDGAEGKAVVEGAKEYICSLAESLNVREKYLSHERLLLKAKYAATIAVTNPGHSTGVFQNLVMSCPWETSAHVKEHFDIVLKAITG</sequence>
<evidence type="ECO:0008006" key="2">
    <source>
        <dbReference type="Google" id="ProtNLM"/>
    </source>
</evidence>
<dbReference type="Pfam" id="PF11536">
    <property type="entry name" value="DUF3226"/>
    <property type="match status" value="1"/>
</dbReference>
<dbReference type="RefSeq" id="WP_148342279.1">
    <property type="nucleotide sequence ID" value="NZ_CACRUB010000035.1"/>
</dbReference>
<reference evidence="1" key="1">
    <citation type="submission" date="2019-11" db="EMBL/GenBank/DDBJ databases">
        <authorList>
            <person name="Feng L."/>
        </authorList>
    </citation>
    <scope>NUCLEOTIDE SEQUENCE</scope>
    <source>
        <strain evidence="1">FplautiiLFYP42</strain>
    </source>
</reference>
<name>A0A6N3EAZ0_FLAPL</name>
<proteinExistence type="predicted"/>
<protein>
    <recommendedName>
        <fullName evidence="2">DUF3226 domain-containing protein</fullName>
    </recommendedName>
</protein>
<dbReference type="EMBL" id="CACRUB010000035">
    <property type="protein sequence ID" value="VYU37892.1"/>
    <property type="molecule type" value="Genomic_DNA"/>
</dbReference>
<dbReference type="AlphaFoldDB" id="A0A6N3EAZ0"/>
<accession>A0A6N3EAZ0</accession>
<dbReference type="Gene3D" id="3.40.50.10620">
    <property type="entry name" value="PH0156-like domains"/>
    <property type="match status" value="1"/>
</dbReference>
<gene>
    <name evidence="1" type="ORF">FPLFYP42_02094</name>
</gene>
<organism evidence="1">
    <name type="scientific">Flavonifractor plautii</name>
    <name type="common">Fusobacterium plautii</name>
    <dbReference type="NCBI Taxonomy" id="292800"/>
    <lineage>
        <taxon>Bacteria</taxon>
        <taxon>Bacillati</taxon>
        <taxon>Bacillota</taxon>
        <taxon>Clostridia</taxon>
        <taxon>Eubacteriales</taxon>
        <taxon>Oscillospiraceae</taxon>
        <taxon>Flavonifractor</taxon>
    </lineage>
</organism>
<evidence type="ECO:0000313" key="1">
    <source>
        <dbReference type="EMBL" id="VYU37892.1"/>
    </source>
</evidence>